<dbReference type="AlphaFoldDB" id="A0A5C2HFL7"/>
<evidence type="ECO:0000256" key="3">
    <source>
        <dbReference type="PROSITE-ProRule" id="PRU01282"/>
    </source>
</evidence>
<dbReference type="EMBL" id="CP036246">
    <property type="protein sequence ID" value="QEP40924.1"/>
    <property type="molecule type" value="Genomic_DNA"/>
</dbReference>
<dbReference type="GO" id="GO:0008794">
    <property type="term" value="F:arsenate reductase (glutaredoxin) activity"/>
    <property type="evidence" value="ECO:0007669"/>
    <property type="project" value="InterPro"/>
</dbReference>
<dbReference type="RefSeq" id="WP_066246959.1">
    <property type="nucleotide sequence ID" value="NZ_CP036246.2"/>
</dbReference>
<comment type="similarity">
    <text evidence="1 3">Belongs to the ArsC family.</text>
</comment>
<dbReference type="InterPro" id="IPR006660">
    <property type="entry name" value="Arsenate_reductase-like"/>
</dbReference>
<name>A0A5C2HFL7_9BACT</name>
<dbReference type="NCBIfam" id="TIGR00014">
    <property type="entry name" value="arsC"/>
    <property type="match status" value="1"/>
</dbReference>
<accession>A0A5C2HFL7</accession>
<dbReference type="Proteomes" id="UP000322644">
    <property type="component" value="Chromosome"/>
</dbReference>
<evidence type="ECO:0000256" key="1">
    <source>
        <dbReference type="ARBA" id="ARBA00007198"/>
    </source>
</evidence>
<evidence type="ECO:0000313" key="5">
    <source>
        <dbReference type="Proteomes" id="UP000322644"/>
    </source>
</evidence>
<dbReference type="SUPFAM" id="SSF52833">
    <property type="entry name" value="Thioredoxin-like"/>
    <property type="match status" value="1"/>
</dbReference>
<dbReference type="PANTHER" id="PTHR30041">
    <property type="entry name" value="ARSENATE REDUCTASE"/>
    <property type="match status" value="1"/>
</dbReference>
<dbReference type="Gene3D" id="3.40.30.10">
    <property type="entry name" value="Glutaredoxin"/>
    <property type="match status" value="1"/>
</dbReference>
<evidence type="ECO:0000256" key="2">
    <source>
        <dbReference type="ARBA" id="ARBA00023002"/>
    </source>
</evidence>
<dbReference type="InterPro" id="IPR006659">
    <property type="entry name" value="Arsenate_reductase"/>
</dbReference>
<dbReference type="Pfam" id="PF03960">
    <property type="entry name" value="ArsC"/>
    <property type="match status" value="1"/>
</dbReference>
<reference evidence="4 5" key="1">
    <citation type="submission" date="2019-09" db="EMBL/GenBank/DDBJ databases">
        <title>Complete genome sequencing of four Arcobacter species reveals a diverse suite of mobile elements.</title>
        <authorList>
            <person name="Miller W.G."/>
            <person name="Yee E."/>
            <person name="Bono J.L."/>
        </authorList>
    </citation>
    <scope>NUCLEOTIDE SEQUENCE [LARGE SCALE GENOMIC DNA]</scope>
    <source>
        <strain evidence="4 5">CCUG 56899</strain>
    </source>
</reference>
<dbReference type="PROSITE" id="PS51354">
    <property type="entry name" value="GLUTAREDOXIN_2"/>
    <property type="match status" value="1"/>
</dbReference>
<sequence length="118" mass="13809">MQNIEIWHNQSCSKSNSAKDYLDSNKIAVKVRDYLDNPPSKDELKELLKKLNLTVKEIIRDSEKLYYELNIKDIEDDEKLLEIVSKNPVLIQRPIIVGEKKAFIARPPLKIEEILNEF</sequence>
<gene>
    <name evidence="4" type="ORF">APORC_1333</name>
</gene>
<dbReference type="KEGG" id="apoc:APORC_1333"/>
<keyword evidence="2" id="KW-0560">Oxidoreductase</keyword>
<reference evidence="4 5" key="2">
    <citation type="submission" date="2019-09" db="EMBL/GenBank/DDBJ databases">
        <title>Taxonomic note: a critical rebuttal of the proposed division of the genus Arcobacter into six genera, emended descriptions of Arcobacter anaerophilus and the genus Arcobacter, and an assessment of genus-level boundaries for Epsilonproteobacteria using in silico genomic comparator tools.</title>
        <authorList>
            <person name="On S.L.W."/>
            <person name="Miller W.G."/>
            <person name="Biggs P."/>
            <person name="Cornelius A."/>
            <person name="Vandamme P."/>
        </authorList>
    </citation>
    <scope>NUCLEOTIDE SEQUENCE [LARGE SCALE GENOMIC DNA]</scope>
    <source>
        <strain evidence="4 5">CCUG 56899</strain>
    </source>
</reference>
<dbReference type="PROSITE" id="PS51353">
    <property type="entry name" value="ARSC"/>
    <property type="match status" value="1"/>
</dbReference>
<evidence type="ECO:0000313" key="4">
    <source>
        <dbReference type="EMBL" id="QEP40924.1"/>
    </source>
</evidence>
<dbReference type="PANTHER" id="PTHR30041:SF4">
    <property type="entry name" value="ARSENATE REDUCTASE"/>
    <property type="match status" value="1"/>
</dbReference>
<proteinExistence type="inferred from homology"/>
<organism evidence="4 5">
    <name type="scientific">Arcobacter porcinus</name>
    <dbReference type="NCBI Taxonomy" id="1935204"/>
    <lineage>
        <taxon>Bacteria</taxon>
        <taxon>Pseudomonadati</taxon>
        <taxon>Campylobacterota</taxon>
        <taxon>Epsilonproteobacteria</taxon>
        <taxon>Campylobacterales</taxon>
        <taxon>Arcobacteraceae</taxon>
        <taxon>Arcobacter</taxon>
    </lineage>
</organism>
<protein>
    <submittedName>
        <fullName evidence="4">Arsenate reductase (ArsC) family protein</fullName>
    </submittedName>
</protein>
<dbReference type="InterPro" id="IPR036249">
    <property type="entry name" value="Thioredoxin-like_sf"/>
</dbReference>